<proteinExistence type="predicted"/>
<comment type="caution">
    <text evidence="2">The sequence shown here is derived from an EMBL/GenBank/DDBJ whole genome shotgun (WGS) entry which is preliminary data.</text>
</comment>
<name>A0AAN9F9L6_CLITE</name>
<protein>
    <submittedName>
        <fullName evidence="2">Uncharacterized protein</fullName>
    </submittedName>
</protein>
<evidence type="ECO:0000313" key="2">
    <source>
        <dbReference type="EMBL" id="KAK7271296.1"/>
    </source>
</evidence>
<dbReference type="AlphaFoldDB" id="A0AAN9F9L6"/>
<evidence type="ECO:0000256" key="1">
    <source>
        <dbReference type="SAM" id="MobiDB-lite"/>
    </source>
</evidence>
<accession>A0AAN9F9L6</accession>
<organism evidence="2 3">
    <name type="scientific">Clitoria ternatea</name>
    <name type="common">Butterfly pea</name>
    <dbReference type="NCBI Taxonomy" id="43366"/>
    <lineage>
        <taxon>Eukaryota</taxon>
        <taxon>Viridiplantae</taxon>
        <taxon>Streptophyta</taxon>
        <taxon>Embryophyta</taxon>
        <taxon>Tracheophyta</taxon>
        <taxon>Spermatophyta</taxon>
        <taxon>Magnoliopsida</taxon>
        <taxon>eudicotyledons</taxon>
        <taxon>Gunneridae</taxon>
        <taxon>Pentapetalae</taxon>
        <taxon>rosids</taxon>
        <taxon>fabids</taxon>
        <taxon>Fabales</taxon>
        <taxon>Fabaceae</taxon>
        <taxon>Papilionoideae</taxon>
        <taxon>50 kb inversion clade</taxon>
        <taxon>NPAAA clade</taxon>
        <taxon>indigoferoid/millettioid clade</taxon>
        <taxon>Phaseoleae</taxon>
        <taxon>Clitoria</taxon>
    </lineage>
</organism>
<keyword evidence="3" id="KW-1185">Reference proteome</keyword>
<evidence type="ECO:0000313" key="3">
    <source>
        <dbReference type="Proteomes" id="UP001359559"/>
    </source>
</evidence>
<reference evidence="2 3" key="1">
    <citation type="submission" date="2024-01" db="EMBL/GenBank/DDBJ databases">
        <title>The genomes of 5 underutilized Papilionoideae crops provide insights into root nodulation and disease resistance.</title>
        <authorList>
            <person name="Yuan L."/>
        </authorList>
    </citation>
    <scope>NUCLEOTIDE SEQUENCE [LARGE SCALE GENOMIC DNA]</scope>
    <source>
        <strain evidence="2">LY-2023</strain>
        <tissue evidence="2">Leaf</tissue>
    </source>
</reference>
<feature type="compositionally biased region" description="Low complexity" evidence="1">
    <location>
        <begin position="90"/>
        <end position="115"/>
    </location>
</feature>
<feature type="region of interest" description="Disordered" evidence="1">
    <location>
        <begin position="55"/>
        <end position="129"/>
    </location>
</feature>
<gene>
    <name evidence="2" type="ORF">RJT34_27076</name>
</gene>
<dbReference type="EMBL" id="JAYKXN010000007">
    <property type="protein sequence ID" value="KAK7271296.1"/>
    <property type="molecule type" value="Genomic_DNA"/>
</dbReference>
<sequence length="181" mass="19593">MIQGLPIYECPLFKGLLMLQNCQWRGALGGRFDQRLCRIEFGFAADHRRASHCSGHLLRTSGHPERPDPANQQTSSFARADPGELRRRPASSAASSSSPTQTSPALHNAGRLLPRGPGPLRRPAPASTVASSSADANLRLYLPLPVSSSSVGPLSLPIFFLSLFRHSLCRFTLCSTPSLFS</sequence>
<dbReference type="Proteomes" id="UP001359559">
    <property type="component" value="Unassembled WGS sequence"/>
</dbReference>